<name>A0A8I0GZ57_XANCI</name>
<evidence type="ECO:0000313" key="3">
    <source>
        <dbReference type="Proteomes" id="UP000653002"/>
    </source>
</evidence>
<reference evidence="2" key="1">
    <citation type="submission" date="2020-01" db="EMBL/GenBank/DDBJ databases">
        <authorList>
            <person name="Richard D."/>
        </authorList>
    </citation>
    <scope>NUCLEOTIDE SEQUENCE</scope>
    <source>
        <strain evidence="2">JP541</strain>
    </source>
</reference>
<evidence type="ECO:0000313" key="2">
    <source>
        <dbReference type="EMBL" id="MBD4336306.1"/>
    </source>
</evidence>
<dbReference type="Proteomes" id="UP000653002">
    <property type="component" value="Unassembled WGS sequence"/>
</dbReference>
<dbReference type="AlphaFoldDB" id="A0A8I0GZ57"/>
<feature type="non-terminal residue" evidence="2">
    <location>
        <position position="1"/>
    </location>
</feature>
<feature type="non-terminal residue" evidence="2">
    <location>
        <position position="159"/>
    </location>
</feature>
<organism evidence="2 3">
    <name type="scientific">Xanthomonas citri pv. citri</name>
    <dbReference type="NCBI Taxonomy" id="611301"/>
    <lineage>
        <taxon>Bacteria</taxon>
        <taxon>Pseudomonadati</taxon>
        <taxon>Pseudomonadota</taxon>
        <taxon>Gammaproteobacteria</taxon>
        <taxon>Lysobacterales</taxon>
        <taxon>Lysobacteraceae</taxon>
        <taxon>Xanthomonas</taxon>
    </lineage>
</organism>
<dbReference type="Gene3D" id="3.30.420.240">
    <property type="match status" value="1"/>
</dbReference>
<dbReference type="EMBL" id="JAABFR010000685">
    <property type="protein sequence ID" value="MBD4336306.1"/>
    <property type="molecule type" value="Genomic_DNA"/>
</dbReference>
<protein>
    <submittedName>
        <fullName evidence="2">Uncharacterized protein</fullName>
    </submittedName>
</protein>
<comment type="caution">
    <text evidence="2">The sequence shown here is derived from an EMBL/GenBank/DDBJ whole genome shotgun (WGS) entry which is preliminary data.</text>
</comment>
<sequence length="159" mass="17945">DGDFLSSGNTVFDMADIKAIEDCLSDYPVLKYRFNRQYRQFNEPDPNKQYFIGADVATGRGSDYSSFTCMDKLGEEQVVYKGRMAVDKYARLLGDTGQLFNFAIVAPESNDVGLAVTSALQSEGYPNLYYYQKLLKKKGKSRPEVDKSPGWLTTQKNRS</sequence>
<accession>A0A8I0GZ57</accession>
<proteinExistence type="predicted"/>
<evidence type="ECO:0000256" key="1">
    <source>
        <dbReference type="SAM" id="MobiDB-lite"/>
    </source>
</evidence>
<feature type="region of interest" description="Disordered" evidence="1">
    <location>
        <begin position="137"/>
        <end position="159"/>
    </location>
</feature>
<gene>
    <name evidence="2" type="ORF">GUH15_09635</name>
</gene>